<name>F0SRJ2_RUBBR</name>
<evidence type="ECO:0000313" key="3">
    <source>
        <dbReference type="Proteomes" id="UP000006860"/>
    </source>
</evidence>
<gene>
    <name evidence="2" type="ordered locus">Plabr_0426</name>
</gene>
<dbReference type="eggNOG" id="ENOG50331S2">
    <property type="taxonomic scope" value="Bacteria"/>
</dbReference>
<proteinExistence type="predicted"/>
<feature type="transmembrane region" description="Helical" evidence="1">
    <location>
        <begin position="149"/>
        <end position="169"/>
    </location>
</feature>
<feature type="transmembrane region" description="Helical" evidence="1">
    <location>
        <begin position="97"/>
        <end position="114"/>
    </location>
</feature>
<dbReference type="Proteomes" id="UP000006860">
    <property type="component" value="Chromosome"/>
</dbReference>
<dbReference type="STRING" id="756272.Plabr_0426"/>
<keyword evidence="1" id="KW-0812">Transmembrane</keyword>
<dbReference type="EMBL" id="CP002546">
    <property type="protein sequence ID" value="ADY58053.1"/>
    <property type="molecule type" value="Genomic_DNA"/>
</dbReference>
<feature type="transmembrane region" description="Helical" evidence="1">
    <location>
        <begin position="272"/>
        <end position="291"/>
    </location>
</feature>
<evidence type="ECO:0000313" key="2">
    <source>
        <dbReference type="EMBL" id="ADY58053.1"/>
    </source>
</evidence>
<dbReference type="KEGG" id="pbs:Plabr_0426"/>
<dbReference type="OrthoDB" id="272587at2"/>
<organism evidence="2 3">
    <name type="scientific">Rubinisphaera brasiliensis (strain ATCC 49424 / DSM 5305 / JCM 21570 / IAM 15109 / NBRC 103401 / IFAM 1448)</name>
    <name type="common">Planctomyces brasiliensis</name>
    <dbReference type="NCBI Taxonomy" id="756272"/>
    <lineage>
        <taxon>Bacteria</taxon>
        <taxon>Pseudomonadati</taxon>
        <taxon>Planctomycetota</taxon>
        <taxon>Planctomycetia</taxon>
        <taxon>Planctomycetales</taxon>
        <taxon>Planctomycetaceae</taxon>
        <taxon>Rubinisphaera</taxon>
    </lineage>
</organism>
<keyword evidence="1" id="KW-1133">Transmembrane helix</keyword>
<evidence type="ECO:0000256" key="1">
    <source>
        <dbReference type="SAM" id="Phobius"/>
    </source>
</evidence>
<accession>F0SRJ2</accession>
<sequence length="292" mass="32109">MPTDQPQSSGQGLLRQVKRTLLALNVLSLDAPLVALAWQDLIAHQLDASLLFSQRIVLGLTTWLVYAGDRLLDARPELDSQSRLPRHRFAGRNRRKLLALWGIGAIGNLLLIPVAMSRGAWPVAIGLGIALVLYFLACERFPRIARRLIPRESVVSLFFVTAAFFFPLMNNWPDSWGAGSSVFLSAATLYGLAFANCFAIACWERREDARMSESTLATRCPQPAFCLHRVTEAIVLALLVAILVGVGSAVFLTFAMLSAVSLRVMDRRVSPLIRPALADACLLLPWLAVLFS</sequence>
<feature type="transmembrane region" description="Helical" evidence="1">
    <location>
        <begin position="181"/>
        <end position="203"/>
    </location>
</feature>
<feature type="transmembrane region" description="Helical" evidence="1">
    <location>
        <begin position="233"/>
        <end position="260"/>
    </location>
</feature>
<dbReference type="HOGENOM" id="CLU_079341_0_0_0"/>
<keyword evidence="1" id="KW-0472">Membrane</keyword>
<feature type="transmembrane region" description="Helical" evidence="1">
    <location>
        <begin position="120"/>
        <end position="137"/>
    </location>
</feature>
<reference evidence="3" key="1">
    <citation type="submission" date="2011-02" db="EMBL/GenBank/DDBJ databases">
        <title>The complete genome of Planctomyces brasiliensis DSM 5305.</title>
        <authorList>
            <person name="Lucas S."/>
            <person name="Copeland A."/>
            <person name="Lapidus A."/>
            <person name="Bruce D."/>
            <person name="Goodwin L."/>
            <person name="Pitluck S."/>
            <person name="Kyrpides N."/>
            <person name="Mavromatis K."/>
            <person name="Pagani I."/>
            <person name="Ivanova N."/>
            <person name="Ovchinnikova G."/>
            <person name="Lu M."/>
            <person name="Detter J.C."/>
            <person name="Han C."/>
            <person name="Land M."/>
            <person name="Hauser L."/>
            <person name="Markowitz V."/>
            <person name="Cheng J.-F."/>
            <person name="Hugenholtz P."/>
            <person name="Woyke T."/>
            <person name="Wu D."/>
            <person name="Tindall B."/>
            <person name="Pomrenke H.G."/>
            <person name="Brambilla E."/>
            <person name="Klenk H.-P."/>
            <person name="Eisen J.A."/>
        </authorList>
    </citation>
    <scope>NUCLEOTIDE SEQUENCE [LARGE SCALE GENOMIC DNA]</scope>
    <source>
        <strain evidence="3">ATCC 49424 / DSM 5305 / JCM 21570 / NBRC 103401 / IFAM 1448</strain>
    </source>
</reference>
<dbReference type="AlphaFoldDB" id="F0SRJ2"/>
<protein>
    <recommendedName>
        <fullName evidence="4">UbiA prenyltransferase</fullName>
    </recommendedName>
</protein>
<evidence type="ECO:0008006" key="4">
    <source>
        <dbReference type="Google" id="ProtNLM"/>
    </source>
</evidence>
<keyword evidence="3" id="KW-1185">Reference proteome</keyword>
<dbReference type="RefSeq" id="WP_013626797.1">
    <property type="nucleotide sequence ID" value="NC_015174.1"/>
</dbReference>